<organism evidence="5 6">
    <name type="scientific">Oceanicola granulosus (strain ATCC BAA-861 / DSM 15982 / KCTC 12143 / HTCC2516)</name>
    <dbReference type="NCBI Taxonomy" id="314256"/>
    <lineage>
        <taxon>Bacteria</taxon>
        <taxon>Pseudomonadati</taxon>
        <taxon>Pseudomonadota</taxon>
        <taxon>Alphaproteobacteria</taxon>
        <taxon>Rhodobacterales</taxon>
        <taxon>Roseobacteraceae</taxon>
        <taxon>Oceanicola</taxon>
    </lineage>
</organism>
<dbReference type="OrthoDB" id="9790747at2"/>
<dbReference type="PANTHER" id="PTHR33154">
    <property type="entry name" value="TRANSCRIPTIONAL REGULATOR, ARSR FAMILY"/>
    <property type="match status" value="1"/>
</dbReference>
<dbReference type="EMBL" id="AAOT01000034">
    <property type="protein sequence ID" value="EAR50204.1"/>
    <property type="molecule type" value="Genomic_DNA"/>
</dbReference>
<dbReference type="InterPro" id="IPR051081">
    <property type="entry name" value="HTH_MetalResp_TranReg"/>
</dbReference>
<dbReference type="eggNOG" id="COG0640">
    <property type="taxonomic scope" value="Bacteria"/>
</dbReference>
<dbReference type="InterPro" id="IPR036390">
    <property type="entry name" value="WH_DNA-bd_sf"/>
</dbReference>
<dbReference type="PRINTS" id="PR00778">
    <property type="entry name" value="HTHARSR"/>
</dbReference>
<dbReference type="CDD" id="cd00090">
    <property type="entry name" value="HTH_ARSR"/>
    <property type="match status" value="1"/>
</dbReference>
<keyword evidence="2" id="KW-0238">DNA-binding</keyword>
<dbReference type="InterPro" id="IPR036388">
    <property type="entry name" value="WH-like_DNA-bd_sf"/>
</dbReference>
<dbReference type="GO" id="GO:0003700">
    <property type="term" value="F:DNA-binding transcription factor activity"/>
    <property type="evidence" value="ECO:0007669"/>
    <property type="project" value="InterPro"/>
</dbReference>
<evidence type="ECO:0000256" key="2">
    <source>
        <dbReference type="ARBA" id="ARBA00023125"/>
    </source>
</evidence>
<dbReference type="SMART" id="SM00418">
    <property type="entry name" value="HTH_ARSR"/>
    <property type="match status" value="1"/>
</dbReference>
<keyword evidence="1" id="KW-0805">Transcription regulation</keyword>
<keyword evidence="6" id="KW-1185">Reference proteome</keyword>
<evidence type="ECO:0000313" key="6">
    <source>
        <dbReference type="Proteomes" id="UP000003635"/>
    </source>
</evidence>
<keyword evidence="3" id="KW-0804">Transcription</keyword>
<name>Q2CBZ0_OCEGH</name>
<dbReference type="Pfam" id="PF12840">
    <property type="entry name" value="HTH_20"/>
    <property type="match status" value="1"/>
</dbReference>
<dbReference type="STRING" id="314256.OG2516_04988"/>
<dbReference type="InterPro" id="IPR001845">
    <property type="entry name" value="HTH_ArsR_DNA-bd_dom"/>
</dbReference>
<feature type="domain" description="HTH arsR-type" evidence="4">
    <location>
        <begin position="2"/>
        <end position="96"/>
    </location>
</feature>
<dbReference type="GO" id="GO:0003677">
    <property type="term" value="F:DNA binding"/>
    <property type="evidence" value="ECO:0007669"/>
    <property type="project" value="UniProtKB-KW"/>
</dbReference>
<evidence type="ECO:0000256" key="1">
    <source>
        <dbReference type="ARBA" id="ARBA00023015"/>
    </source>
</evidence>
<accession>Q2CBZ0</accession>
<dbReference type="NCBIfam" id="NF033788">
    <property type="entry name" value="HTH_metalloreg"/>
    <property type="match status" value="1"/>
</dbReference>
<protein>
    <submittedName>
        <fullName evidence="5">Transcriptional regulator</fullName>
    </submittedName>
</protein>
<dbReference type="RefSeq" id="WP_007254525.1">
    <property type="nucleotide sequence ID" value="NZ_CH724107.1"/>
</dbReference>
<evidence type="ECO:0000313" key="5">
    <source>
        <dbReference type="EMBL" id="EAR50204.1"/>
    </source>
</evidence>
<evidence type="ECO:0000256" key="3">
    <source>
        <dbReference type="ARBA" id="ARBA00023163"/>
    </source>
</evidence>
<gene>
    <name evidence="5" type="ORF">OG2516_04988</name>
</gene>
<comment type="caution">
    <text evidence="5">The sequence shown here is derived from an EMBL/GenBank/DDBJ whole genome shotgun (WGS) entry which is preliminary data.</text>
</comment>
<dbReference type="SUPFAM" id="SSF46785">
    <property type="entry name" value="Winged helix' DNA-binding domain"/>
    <property type="match status" value="1"/>
</dbReference>
<evidence type="ECO:0000259" key="4">
    <source>
        <dbReference type="PROSITE" id="PS50987"/>
    </source>
</evidence>
<dbReference type="Gene3D" id="1.10.10.10">
    <property type="entry name" value="Winged helix-like DNA-binding domain superfamily/Winged helix DNA-binding domain"/>
    <property type="match status" value="1"/>
</dbReference>
<dbReference type="PROSITE" id="PS50987">
    <property type="entry name" value="HTH_ARSR_2"/>
    <property type="match status" value="1"/>
</dbReference>
<reference evidence="5 6" key="1">
    <citation type="journal article" date="2010" name="J. Bacteriol.">
        <title>Genome sequences of Oceanicola granulosus HTCC2516(T) and Oceanicola batsensis HTCC2597(TDelta).</title>
        <authorList>
            <person name="Thrash J.C."/>
            <person name="Cho J.C."/>
            <person name="Vergin K.L."/>
            <person name="Giovannoni S.J."/>
        </authorList>
    </citation>
    <scope>NUCLEOTIDE SEQUENCE [LARGE SCALE GENOMIC DNA]</scope>
    <source>
        <strain evidence="6">ATCC BAA-861 / DSM 15982 / KCTC 12143 / HTCC2516</strain>
    </source>
</reference>
<dbReference type="AlphaFoldDB" id="Q2CBZ0"/>
<dbReference type="HOGENOM" id="CLU_097806_0_3_5"/>
<dbReference type="Proteomes" id="UP000003635">
    <property type="component" value="Unassembled WGS sequence"/>
</dbReference>
<proteinExistence type="predicted"/>
<dbReference type="InterPro" id="IPR011991">
    <property type="entry name" value="ArsR-like_HTH"/>
</dbReference>
<sequence length="113" mass="12037">MTDRPSTPAAPDIFAALADPTRRAIVEALRAGPQPVGVLAGGLPVSRPAVSQHLKVLTDAGLARATARGNRRYYSLAPEGVESLRRYLDTLWDDALAAFARAADEKAEAKARE</sequence>
<dbReference type="PANTHER" id="PTHR33154:SF33">
    <property type="entry name" value="TRANSCRIPTIONAL REPRESSOR SDPR"/>
    <property type="match status" value="1"/>
</dbReference>